<dbReference type="GO" id="GO:0008483">
    <property type="term" value="F:transaminase activity"/>
    <property type="evidence" value="ECO:0007669"/>
    <property type="project" value="UniProtKB-KW"/>
</dbReference>
<keyword evidence="5" id="KW-1185">Reference proteome</keyword>
<sequence length="392" mass="43882">MGQKRAQFLPYALPLIEQEEIDEVIGTLKSGWLSTGPKVRQFEEEFRQLTGVKHAIAVNSCTAALFLALKAKGIGAGDEVITTPLTFCATANTIIHTGAAPIFVDIDPETLNLDAEKLEAVITPHTKAIVPVHFAGQSCDMDRILTIAKKYDLFVLEDAAHALYTTYHGQPIGSIGDATAFSFYATKNIATGEGGMLTTNDDALAARIRRLALHGMSKGAWNRYGEKGTWYYEVEEPGYKMNMFDVQASLGLVQLSRLDDMQARREQIAKAYNQAFQKEAGLILPPVHQEGRHAWHLYVLQVDPREAFITRDEMIDQLQKEYKIGTSVHFIPVHLHPYYQQTYNYLPEDFPESLTYYKRTLSLPLYPSMTDEDVQDVMTAVLSILKDKKASS</sequence>
<dbReference type="PANTHER" id="PTHR30244:SF34">
    <property type="entry name" value="DTDP-4-AMINO-4,6-DIDEOXYGALACTOSE TRANSAMINASE"/>
    <property type="match status" value="1"/>
</dbReference>
<dbReference type="Gene3D" id="3.90.1150.10">
    <property type="entry name" value="Aspartate Aminotransferase, domain 1"/>
    <property type="match status" value="1"/>
</dbReference>
<dbReference type="GO" id="GO:0000271">
    <property type="term" value="P:polysaccharide biosynthetic process"/>
    <property type="evidence" value="ECO:0007669"/>
    <property type="project" value="TreeGrafter"/>
</dbReference>
<dbReference type="PANTHER" id="PTHR30244">
    <property type="entry name" value="TRANSAMINASE"/>
    <property type="match status" value="1"/>
</dbReference>
<keyword evidence="4" id="KW-0808">Transferase</keyword>
<dbReference type="Gene3D" id="3.40.640.10">
    <property type="entry name" value="Type I PLP-dependent aspartate aminotransferase-like (Major domain)"/>
    <property type="match status" value="1"/>
</dbReference>
<dbReference type="AlphaFoldDB" id="A0A081LAN6"/>
<dbReference type="EMBL" id="JOTP01000011">
    <property type="protein sequence ID" value="KEP26312.1"/>
    <property type="molecule type" value="Genomic_DNA"/>
</dbReference>
<dbReference type="SUPFAM" id="SSF53383">
    <property type="entry name" value="PLP-dependent transferases"/>
    <property type="match status" value="1"/>
</dbReference>
<keyword evidence="4" id="KW-0032">Aminotransferase</keyword>
<comment type="caution">
    <text evidence="4">The sequence shown here is derived from an EMBL/GenBank/DDBJ whole genome shotgun (WGS) entry which is preliminary data.</text>
</comment>
<feature type="active site" description="Proton acceptor" evidence="1">
    <location>
        <position position="187"/>
    </location>
</feature>
<proteinExistence type="inferred from homology"/>
<dbReference type="InterPro" id="IPR015424">
    <property type="entry name" value="PyrdxlP-dep_Trfase"/>
</dbReference>
<gene>
    <name evidence="4" type="ORF">BA70_03375</name>
</gene>
<organism evidence="4 5">
    <name type="scientific">Bacillus zhangzhouensis</name>
    <dbReference type="NCBI Taxonomy" id="1178540"/>
    <lineage>
        <taxon>Bacteria</taxon>
        <taxon>Bacillati</taxon>
        <taxon>Bacillota</taxon>
        <taxon>Bacilli</taxon>
        <taxon>Bacillales</taxon>
        <taxon>Bacillaceae</taxon>
        <taxon>Bacillus</taxon>
    </lineage>
</organism>
<dbReference type="InterPro" id="IPR000653">
    <property type="entry name" value="DegT/StrS_aminotransferase"/>
</dbReference>
<dbReference type="eggNOG" id="COG0399">
    <property type="taxonomic scope" value="Bacteria"/>
</dbReference>
<evidence type="ECO:0000256" key="1">
    <source>
        <dbReference type="PIRSR" id="PIRSR000390-1"/>
    </source>
</evidence>
<dbReference type="GO" id="GO:0030170">
    <property type="term" value="F:pyridoxal phosphate binding"/>
    <property type="evidence" value="ECO:0007669"/>
    <property type="project" value="TreeGrafter"/>
</dbReference>
<dbReference type="InterPro" id="IPR015422">
    <property type="entry name" value="PyrdxlP-dep_Trfase_small"/>
</dbReference>
<dbReference type="Pfam" id="PF01041">
    <property type="entry name" value="DegT_DnrJ_EryC1"/>
    <property type="match status" value="1"/>
</dbReference>
<dbReference type="CDD" id="cd00616">
    <property type="entry name" value="AHBA_syn"/>
    <property type="match status" value="1"/>
</dbReference>
<keyword evidence="2 3" id="KW-0663">Pyridoxal phosphate</keyword>
<evidence type="ECO:0000313" key="5">
    <source>
        <dbReference type="Proteomes" id="UP000028091"/>
    </source>
</evidence>
<protein>
    <submittedName>
        <fullName evidence="4">Pyridoxal phosphate-dependent aminotransferase</fullName>
    </submittedName>
</protein>
<reference evidence="4 5" key="1">
    <citation type="submission" date="2012-09" db="EMBL/GenBank/DDBJ databases">
        <title>Genome Sequence of Bacillus sp. DW5-4.</title>
        <authorList>
            <person name="Lai Q."/>
            <person name="Liu Y."/>
            <person name="Shao Z."/>
        </authorList>
    </citation>
    <scope>NUCLEOTIDE SEQUENCE [LARGE SCALE GENOMIC DNA]</scope>
    <source>
        <strain evidence="4 5">DW5-4</strain>
    </source>
</reference>
<comment type="similarity">
    <text evidence="3">Belongs to the DegT/DnrJ/EryC1 family.</text>
</comment>
<dbReference type="OrthoDB" id="9810913at2"/>
<feature type="modified residue" description="N6-(pyridoxal phosphate)lysine" evidence="2">
    <location>
        <position position="187"/>
    </location>
</feature>
<name>A0A081LAN6_9BACI</name>
<accession>A0A081LAN6</accession>
<dbReference type="InterPro" id="IPR015421">
    <property type="entry name" value="PyrdxlP-dep_Trfase_major"/>
</dbReference>
<dbReference type="PIRSF" id="PIRSF000390">
    <property type="entry name" value="PLP_StrS"/>
    <property type="match status" value="1"/>
</dbReference>
<evidence type="ECO:0000313" key="4">
    <source>
        <dbReference type="EMBL" id="KEP26312.1"/>
    </source>
</evidence>
<dbReference type="Proteomes" id="UP000028091">
    <property type="component" value="Unassembled WGS sequence"/>
</dbReference>
<evidence type="ECO:0000256" key="3">
    <source>
        <dbReference type="RuleBase" id="RU004508"/>
    </source>
</evidence>
<dbReference type="RefSeq" id="WP_034322031.1">
    <property type="nucleotide sequence ID" value="NZ_JOTP01000011.1"/>
</dbReference>
<evidence type="ECO:0000256" key="2">
    <source>
        <dbReference type="PIRSR" id="PIRSR000390-2"/>
    </source>
</evidence>